<dbReference type="InterPro" id="IPR003615">
    <property type="entry name" value="HNH_nuc"/>
</dbReference>
<dbReference type="GO" id="GO:0004519">
    <property type="term" value="F:endonuclease activity"/>
    <property type="evidence" value="ECO:0007669"/>
    <property type="project" value="UniProtKB-UniRule"/>
</dbReference>
<dbReference type="InterPro" id="IPR033114">
    <property type="entry name" value="HNH_CAS9"/>
</dbReference>
<keyword evidence="7 12" id="KW-0694">RNA-binding</keyword>
<dbReference type="Pfam" id="PF13395">
    <property type="entry name" value="HNH_4"/>
    <property type="match status" value="1"/>
</dbReference>
<dbReference type="Gene3D" id="3.30.420.10">
    <property type="entry name" value="Ribonuclease H-like superfamily/Ribonuclease H"/>
    <property type="match status" value="2"/>
</dbReference>
<comment type="function">
    <text evidence="12">CRISPR (clustered regularly interspaced short palindromic repeat) is an adaptive immune system that provides protection against mobile genetic elements (viruses, transposable elements and conjugative plasmids). CRISPR clusters contain spacers, sequences complementary to antecedent mobile elements, and target invading nucleic acids. CRISPR clusters are transcribed and processed into CRISPR RNA (crRNA). In type II CRISPR systems correct processing of pre-crRNA requires a trans-encoded small RNA (tracrRNA), endogenous ribonuclease 3 (rnc) and this protein. The tracrRNA serves as a guide for ribonuclease 3-aided processing of pre-crRNA. Subsequently Cas9/crRNA/tracrRNA endonucleolytically cleaves linear or circular dsDNA target complementary to the spacer; Cas9 is inactive in the absence of the 2 guide RNAs (gRNA). Cas9 recognizes the protospacer adjacent motif (PAM) in the CRISPR repeat sequences to help distinguish self versus nonself, as targets within the bacterial CRISPR locus do not have PAMs. PAM recognition is also required for catalytic activity.</text>
</comment>
<dbReference type="EMBL" id="WRXN01000017">
    <property type="protein sequence ID" value="MVT11986.1"/>
    <property type="molecule type" value="Genomic_DNA"/>
</dbReference>
<dbReference type="GO" id="GO:0051607">
    <property type="term" value="P:defense response to virus"/>
    <property type="evidence" value="ECO:0007669"/>
    <property type="project" value="UniProtKB-UniRule"/>
</dbReference>
<evidence type="ECO:0000256" key="8">
    <source>
        <dbReference type="ARBA" id="ARBA00023118"/>
    </source>
</evidence>
<dbReference type="GO" id="GO:0003723">
    <property type="term" value="F:RNA binding"/>
    <property type="evidence" value="ECO:0007669"/>
    <property type="project" value="UniProtKB-UniRule"/>
</dbReference>
<feature type="active site" description="For RuvC-like nuclease domain" evidence="12">
    <location>
        <position position="8"/>
    </location>
</feature>
<evidence type="ECO:0000256" key="11">
    <source>
        <dbReference type="ARBA" id="ARBA00046380"/>
    </source>
</evidence>
<evidence type="ECO:0000256" key="9">
    <source>
        <dbReference type="ARBA" id="ARBA00023125"/>
    </source>
</evidence>
<evidence type="ECO:0000313" key="14">
    <source>
        <dbReference type="EMBL" id="MVT11986.1"/>
    </source>
</evidence>
<reference evidence="14 15" key="1">
    <citation type="submission" date="2019-12" db="EMBL/GenBank/DDBJ databases">
        <title>Chitinophaga sp. strain ysch24 (GDMCC 1.1355), whole genome shotgun sequence.</title>
        <authorList>
            <person name="Zhang X."/>
        </authorList>
    </citation>
    <scope>NUCLEOTIDE SEQUENCE [LARGE SCALE GENOMIC DNA]</scope>
    <source>
        <strain evidence="15">ysch24</strain>
    </source>
</reference>
<dbReference type="Pfam" id="PF18541">
    <property type="entry name" value="RuvC_III"/>
    <property type="match status" value="1"/>
</dbReference>
<keyword evidence="9 12" id="KW-0238">DNA-binding</keyword>
<gene>
    <name evidence="12" type="primary">cas9</name>
    <name evidence="14" type="ORF">GO493_27245</name>
</gene>
<dbReference type="PROSITE" id="PS51749">
    <property type="entry name" value="HNH_CAS9"/>
    <property type="match status" value="1"/>
</dbReference>
<protein>
    <recommendedName>
        <fullName evidence="12">CRISPR-associated endonuclease Cas9</fullName>
        <ecNumber evidence="12">3.1.-.-</ecNumber>
    </recommendedName>
</protein>
<dbReference type="RefSeq" id="WP_157309401.1">
    <property type="nucleotide sequence ID" value="NZ_WRXN01000017.1"/>
</dbReference>
<comment type="cofactor">
    <cofactor evidence="1 12">
        <name>Mg(2+)</name>
        <dbReference type="ChEBI" id="CHEBI:18420"/>
    </cofactor>
</comment>
<evidence type="ECO:0000256" key="6">
    <source>
        <dbReference type="ARBA" id="ARBA00022842"/>
    </source>
</evidence>
<dbReference type="Gene3D" id="1.10.30.50">
    <property type="match status" value="1"/>
</dbReference>
<comment type="caution">
    <text evidence="14">The sequence shown here is derived from an EMBL/GenBank/DDBJ whole genome shotgun (WGS) entry which is preliminary data.</text>
</comment>
<feature type="binding site" evidence="12">
    <location>
        <position position="733"/>
    </location>
    <ligand>
        <name>Mg(2+)</name>
        <dbReference type="ChEBI" id="CHEBI:18420"/>
        <label>2</label>
    </ligand>
</feature>
<proteinExistence type="inferred from homology"/>
<dbReference type="GO" id="GO:0046872">
    <property type="term" value="F:metal ion binding"/>
    <property type="evidence" value="ECO:0007669"/>
    <property type="project" value="UniProtKB-UniRule"/>
</dbReference>
<feature type="binding site" evidence="12">
    <location>
        <position position="729"/>
    </location>
    <ligand>
        <name>Mg(2+)</name>
        <dbReference type="ChEBI" id="CHEBI:18420"/>
        <label>1</label>
    </ligand>
</feature>
<dbReference type="InterPro" id="IPR032239">
    <property type="entry name" value="Cas9-BH"/>
</dbReference>
<evidence type="ECO:0000256" key="2">
    <source>
        <dbReference type="ARBA" id="ARBA00022722"/>
    </source>
</evidence>
<dbReference type="InterPro" id="IPR028629">
    <property type="entry name" value="Cas9"/>
</dbReference>
<sequence>MKRILGLDLGTNSIGWALIELEEDKSDGRILGAGSRIIPMSQDVLSDFGKGQSTSPTAERTKFRSARRLIERFLLRRERLHRVLNILGFLPSHYKTEIDFDRRLGQFLPGKEPKLAYDKGNFIFKESFKEMLQDFAACKPELVSDGKKIPYDWTIYYLRKKALTQRIEKEEIAWLLLNFNQKRGYNQLRGEEAEETQSKKEEFYSLRVVDVVATGERKGNDEMCYNVVLENGWIYRRTSRTQLDWIGKVKEFIVTTELNEDGTIKLDKEGKEKRSLRAPEDKDWTLVKKKTEYNIDKSKKTIGAYIYDNLLDNPVQKIRGKLVSVVERRFYKTELESILKKQEEFYPELRDGKLYRDCLEELYQHNDAHKKNIAQKGFNHLFINDIIFYQRPLKSKKSLISNCKFEHKRFIKDGKTEFAPLKCIAKSHPLFQEFRLWEFIQNLRIYQNEKDVDGRLAMDVNVTDEFFKSEDDWVRLFEWLNERKDVDQKALLKQYLKIRKLDNYRWNYVVDKPYPCNETRSLLLFKLSKVANIPNGFLNKENEEALWHILYSVIEKNEIQKALKRFASKKGLGDDFVEIFQKFPAYEKEYGSYSAKAIKKLLPLMRRGKYWNQEEIDVNTKGRIEKIITGEYDEKIRDRVRDKAIQLSDITHFRGLPHWLVSYIVYDRHSEDGEIIKWQTAADITLLPQYSLRNPIVEQVINESLLVVRDIWNEHGGGEEGFFDEIHIELGREMKNPADKRKRMTDKINENENTNLRIKALLMEFMNDGGIENVRPYSPMQQEILKIYEEGVLNGEANIPDDIVKISKQAQPGKAELVRYKLWLQQKYRSPYTGMIIPLNKLFTSAYEIEHIIPQSRYFDDSFSNKVICESEVNKDKDNRTAYEYIKADGGKKVQLSFGREVSLLSLQDYEALVKDSFSRNRGKMNRLLMEDIPESFIQRQLNDSRYISKVVKSLMSRIVREEGEQEAISKKVIVSNGSITSTLRNDWGLNDIWNEIITPRFERMNELTNSQNFGEWTNKDGKRVFQTSVPIELSKGFSKKRIDHRHHALDAIVIACCSRNHINYLNNESALGKGRTKDEKDRRRYDLKNILCSKKFNNGSESNYKWVFNKPWDSFTQEVRDVLLNTVISFKQNLRVLNKTKNYHQAWRSNGNGKMEKKIVLQLKGENLAIRRSLHQDTV</sequence>
<dbReference type="Pfam" id="PF16593">
    <property type="entry name" value="Cas9-BH"/>
    <property type="match status" value="1"/>
</dbReference>
<dbReference type="InterPro" id="IPR041383">
    <property type="entry name" value="RuvC_III"/>
</dbReference>
<evidence type="ECO:0000256" key="7">
    <source>
        <dbReference type="ARBA" id="ARBA00022884"/>
    </source>
</evidence>
<dbReference type="EC" id="3.1.-.-" evidence="12"/>
<dbReference type="GO" id="GO:0016787">
    <property type="term" value="F:hydrolase activity"/>
    <property type="evidence" value="ECO:0007669"/>
    <property type="project" value="UniProtKB-KW"/>
</dbReference>
<name>A0A7K1UCF2_9BACT</name>
<keyword evidence="4 12" id="KW-0255">Endonuclease</keyword>
<comment type="domain">
    <text evidence="12">Has 2 endonuclease domains. The discontinuous RuvC-like domain cleaves the target DNA noncomplementary to crRNA while the HNH nuclease domain cleaves the target DNA complementary to crRNA.</text>
</comment>
<keyword evidence="5 12" id="KW-0378">Hydrolase</keyword>
<dbReference type="GO" id="GO:0003677">
    <property type="term" value="F:DNA binding"/>
    <property type="evidence" value="ECO:0007669"/>
    <property type="project" value="UniProtKB-UniRule"/>
</dbReference>
<evidence type="ECO:0000313" key="15">
    <source>
        <dbReference type="Proteomes" id="UP000461730"/>
    </source>
</evidence>
<accession>A0A7K1UCF2</accession>
<dbReference type="HAMAP" id="MF_01480">
    <property type="entry name" value="Cas9"/>
    <property type="match status" value="1"/>
</dbReference>
<dbReference type="NCBIfam" id="TIGR01865">
    <property type="entry name" value="cas_Csn1"/>
    <property type="match status" value="1"/>
</dbReference>
<feature type="domain" description="HNH Cas9-type" evidence="13">
    <location>
        <begin position="770"/>
        <end position="942"/>
    </location>
</feature>
<dbReference type="GO" id="GO:0043571">
    <property type="term" value="P:maintenance of CRISPR repeat elements"/>
    <property type="evidence" value="ECO:0007669"/>
    <property type="project" value="UniProtKB-UniRule"/>
</dbReference>
<comment type="subunit">
    <text evidence="11 12">Monomer. Binds crRNA and tracrRNA.</text>
</comment>
<evidence type="ECO:0000259" key="13">
    <source>
        <dbReference type="PROSITE" id="PS51749"/>
    </source>
</evidence>
<keyword evidence="15" id="KW-1185">Reference proteome</keyword>
<evidence type="ECO:0000256" key="10">
    <source>
        <dbReference type="ARBA" id="ARBA00023211"/>
    </source>
</evidence>
<evidence type="ECO:0000256" key="4">
    <source>
        <dbReference type="ARBA" id="ARBA00022759"/>
    </source>
</evidence>
<keyword evidence="2 12" id="KW-0540">Nuclease</keyword>
<feature type="binding site" evidence="12">
    <location>
        <position position="733"/>
    </location>
    <ligand>
        <name>Mg(2+)</name>
        <dbReference type="ChEBI" id="CHEBI:18420"/>
        <label>1</label>
    </ligand>
</feature>
<feature type="binding site" evidence="12">
    <location>
        <position position="8"/>
    </location>
    <ligand>
        <name>Mg(2+)</name>
        <dbReference type="ChEBI" id="CHEBI:18420"/>
        <label>2</label>
    </ligand>
</feature>
<feature type="active site" description="Proton acceptor for HNH nuclease domain" evidence="12">
    <location>
        <position position="851"/>
    </location>
</feature>
<dbReference type="InterPro" id="IPR036397">
    <property type="entry name" value="RNaseH_sf"/>
</dbReference>
<evidence type="ECO:0000256" key="1">
    <source>
        <dbReference type="ARBA" id="ARBA00001946"/>
    </source>
</evidence>
<keyword evidence="3 12" id="KW-0479">Metal-binding</keyword>
<dbReference type="Proteomes" id="UP000461730">
    <property type="component" value="Unassembled WGS sequence"/>
</dbReference>
<keyword evidence="10" id="KW-0464">Manganese</keyword>
<evidence type="ECO:0000256" key="5">
    <source>
        <dbReference type="ARBA" id="ARBA00022801"/>
    </source>
</evidence>
<keyword evidence="8 12" id="KW-0051">Antiviral defense</keyword>
<feature type="binding site" evidence="12">
    <location>
        <position position="8"/>
    </location>
    <ligand>
        <name>Mg(2+)</name>
        <dbReference type="ChEBI" id="CHEBI:18420"/>
        <label>1</label>
    </ligand>
</feature>
<dbReference type="AlphaFoldDB" id="A0A7K1UCF2"/>
<comment type="similarity">
    <text evidence="12">Belongs to the CRISPR-associated Cas9 family.</text>
</comment>
<organism evidence="14 15">
    <name type="scientific">Chitinophaga tropicalis</name>
    <dbReference type="NCBI Taxonomy" id="2683588"/>
    <lineage>
        <taxon>Bacteria</taxon>
        <taxon>Pseudomonadati</taxon>
        <taxon>Bacteroidota</taxon>
        <taxon>Chitinophagia</taxon>
        <taxon>Chitinophagales</taxon>
        <taxon>Chitinophagaceae</taxon>
        <taxon>Chitinophaga</taxon>
    </lineage>
</organism>
<evidence type="ECO:0000256" key="3">
    <source>
        <dbReference type="ARBA" id="ARBA00022723"/>
    </source>
</evidence>
<keyword evidence="6 12" id="KW-0460">Magnesium</keyword>
<evidence type="ECO:0000256" key="12">
    <source>
        <dbReference type="HAMAP-Rule" id="MF_01480"/>
    </source>
</evidence>
<feature type="binding site" evidence="12">
    <location>
        <position position="1048"/>
    </location>
    <ligand>
        <name>Mg(2+)</name>
        <dbReference type="ChEBI" id="CHEBI:18420"/>
        <label>2</label>
    </ligand>
</feature>